<keyword evidence="7 11" id="KW-0229">DNA integration</keyword>
<protein>
    <recommendedName>
        <fullName evidence="3 11">Tyrosine recombinase XerD</fullName>
    </recommendedName>
</protein>
<dbReference type="PROSITE" id="PS51898">
    <property type="entry name" value="TYR_RECOMBINASE"/>
    <property type="match status" value="1"/>
</dbReference>
<feature type="active site" evidence="11">
    <location>
        <position position="242"/>
    </location>
</feature>
<dbReference type="RefSeq" id="WP_016389533.1">
    <property type="nucleotide sequence ID" value="NZ_KE646805.1"/>
</dbReference>
<accession>A0AB33Z415</accession>
<dbReference type="InterPro" id="IPR013762">
    <property type="entry name" value="Integrase-like_cat_sf"/>
</dbReference>
<dbReference type="Pfam" id="PF00589">
    <property type="entry name" value="Phage_integrase"/>
    <property type="match status" value="1"/>
</dbReference>
<feature type="domain" description="Core-binding (CB)" evidence="13">
    <location>
        <begin position="1"/>
        <end position="86"/>
    </location>
</feature>
<keyword evidence="6 11" id="KW-0159">Chromosome partition</keyword>
<dbReference type="Proteomes" id="UP000015462">
    <property type="component" value="Unassembled WGS sequence"/>
</dbReference>
<comment type="subunit">
    <text evidence="11">Forms a cyclic heterotetrameric complex composed of two molecules of XerC and two molecules of XerD.</text>
</comment>
<dbReference type="CDD" id="cd00798">
    <property type="entry name" value="INT_XerDC_C"/>
    <property type="match status" value="1"/>
</dbReference>
<evidence type="ECO:0000313" key="14">
    <source>
        <dbReference type="EMBL" id="EPD13954.1"/>
    </source>
</evidence>
<evidence type="ECO:0000259" key="12">
    <source>
        <dbReference type="PROSITE" id="PS51898"/>
    </source>
</evidence>
<dbReference type="Pfam" id="PF02899">
    <property type="entry name" value="Phage_int_SAM_1"/>
    <property type="match status" value="1"/>
</dbReference>
<keyword evidence="15" id="KW-1185">Reference proteome</keyword>
<dbReference type="GO" id="GO:0003677">
    <property type="term" value="F:DNA binding"/>
    <property type="evidence" value="ECO:0007669"/>
    <property type="project" value="UniProtKB-UniRule"/>
</dbReference>
<evidence type="ECO:0000256" key="1">
    <source>
        <dbReference type="ARBA" id="ARBA00004496"/>
    </source>
</evidence>
<proteinExistence type="inferred from homology"/>
<dbReference type="PANTHER" id="PTHR30349">
    <property type="entry name" value="PHAGE INTEGRASE-RELATED"/>
    <property type="match status" value="1"/>
</dbReference>
<gene>
    <name evidence="11" type="primary">xerD</name>
    <name evidence="14" type="ORF">L196_00605</name>
</gene>
<keyword evidence="10 11" id="KW-0131">Cell cycle</keyword>
<dbReference type="InterPro" id="IPR004107">
    <property type="entry name" value="Integrase_SAM-like_N"/>
</dbReference>
<feature type="active site" evidence="11">
    <location>
        <position position="147"/>
    </location>
</feature>
<dbReference type="GO" id="GO:0005737">
    <property type="term" value="C:cytoplasm"/>
    <property type="evidence" value="ECO:0007669"/>
    <property type="project" value="UniProtKB-SubCell"/>
</dbReference>
<dbReference type="InterPro" id="IPR010998">
    <property type="entry name" value="Integrase_recombinase_N"/>
</dbReference>
<comment type="similarity">
    <text evidence="2 11">Belongs to the 'phage' integrase family. XerD subfamily.</text>
</comment>
<dbReference type="InterPro" id="IPR023009">
    <property type="entry name" value="Tyrosine_recombinase_XerC/XerD"/>
</dbReference>
<feature type="active site" evidence="11">
    <location>
        <position position="171"/>
    </location>
</feature>
<dbReference type="PROSITE" id="PS51900">
    <property type="entry name" value="CB"/>
    <property type="match status" value="1"/>
</dbReference>
<evidence type="ECO:0000256" key="11">
    <source>
        <dbReference type="HAMAP-Rule" id="MF_01807"/>
    </source>
</evidence>
<feature type="domain" description="Tyr recombinase" evidence="12">
    <location>
        <begin position="107"/>
        <end position="290"/>
    </location>
</feature>
<feature type="active site" evidence="11">
    <location>
        <position position="268"/>
    </location>
</feature>
<evidence type="ECO:0000256" key="6">
    <source>
        <dbReference type="ARBA" id="ARBA00022829"/>
    </source>
</evidence>
<keyword evidence="8 11" id="KW-0238">DNA-binding</keyword>
<evidence type="ECO:0000313" key="15">
    <source>
        <dbReference type="Proteomes" id="UP000015462"/>
    </source>
</evidence>
<dbReference type="InterPro" id="IPR050090">
    <property type="entry name" value="Tyrosine_recombinase_XerCD"/>
</dbReference>
<dbReference type="InterPro" id="IPR044068">
    <property type="entry name" value="CB"/>
</dbReference>
<evidence type="ECO:0000256" key="9">
    <source>
        <dbReference type="ARBA" id="ARBA00023172"/>
    </source>
</evidence>
<keyword evidence="9 11" id="KW-0233">DNA recombination</keyword>
<dbReference type="GO" id="GO:0051301">
    <property type="term" value="P:cell division"/>
    <property type="evidence" value="ECO:0007669"/>
    <property type="project" value="UniProtKB-KW"/>
</dbReference>
<dbReference type="NCBIfam" id="NF001399">
    <property type="entry name" value="PRK00283.1"/>
    <property type="match status" value="1"/>
</dbReference>
<dbReference type="HAMAP" id="MF_01807">
    <property type="entry name" value="Recomb_XerD"/>
    <property type="match status" value="1"/>
</dbReference>
<dbReference type="EMBL" id="ASHL01000001">
    <property type="protein sequence ID" value="EPD13954.1"/>
    <property type="molecule type" value="Genomic_DNA"/>
</dbReference>
<dbReference type="NCBIfam" id="NF040815">
    <property type="entry name" value="recomb_XerA_Arch"/>
    <property type="match status" value="1"/>
</dbReference>
<evidence type="ECO:0000256" key="4">
    <source>
        <dbReference type="ARBA" id="ARBA00022490"/>
    </source>
</evidence>
<comment type="caution">
    <text evidence="14">The sequence shown here is derived from an EMBL/GenBank/DDBJ whole genome shotgun (WGS) entry which is preliminary data.</text>
</comment>
<sequence length="296" mass="33429">MSDKEYIVSFLDNIWVEYGLSDNTLAAYKTDLTSFSSWLLKQRKSFLTIESSDISSYLADRLAQGVSARSSARFLSSLKRFYSYLIREAVITEDPTAIIDAPKLARSLPSTLSEADVEGLLNAPDTSTALGYRDRAMLELLYASGLRVTELVGLTLSEINFRQGLVRVTGKGNKERLVPVGEEALDWLQTFIERWRLDILGDKKADVVFPTNRGGGMTRQAFWYIIKRYAAKADIHKDISPHTLRHAFATHLLNHGADLRVVQLLLGHSDLSTTQIYTHIAKERLKDIHERFHPRG</sequence>
<dbReference type="HAMAP" id="MF_01808">
    <property type="entry name" value="Recomb_XerC_XerD"/>
    <property type="match status" value="1"/>
</dbReference>
<evidence type="ECO:0000256" key="8">
    <source>
        <dbReference type="ARBA" id="ARBA00023125"/>
    </source>
</evidence>
<comment type="function">
    <text evidence="11">Site-specific tyrosine recombinase, which acts by catalyzing the cutting and rejoining of the recombining DNA molecules. The XerC-XerD complex is essential to convert dimers of the bacterial chromosome into monomers to permit their segregation at cell division. It also contributes to the segregational stability of plasmids.</text>
</comment>
<evidence type="ECO:0000256" key="7">
    <source>
        <dbReference type="ARBA" id="ARBA00022908"/>
    </source>
</evidence>
<comment type="subcellular location">
    <subcellularLocation>
        <location evidence="1 11">Cytoplasm</location>
    </subcellularLocation>
</comment>
<dbReference type="InterPro" id="IPR011932">
    <property type="entry name" value="Recomb_XerD"/>
</dbReference>
<evidence type="ECO:0000256" key="5">
    <source>
        <dbReference type="ARBA" id="ARBA00022618"/>
    </source>
</evidence>
<dbReference type="AlphaFoldDB" id="A0AB33Z415"/>
<evidence type="ECO:0000256" key="10">
    <source>
        <dbReference type="ARBA" id="ARBA00023306"/>
    </source>
</evidence>
<dbReference type="GO" id="GO:0009037">
    <property type="term" value="F:tyrosine-based site-specific recombinase activity"/>
    <property type="evidence" value="ECO:0007669"/>
    <property type="project" value="UniProtKB-UniRule"/>
</dbReference>
<dbReference type="GO" id="GO:0006313">
    <property type="term" value="P:DNA transposition"/>
    <property type="evidence" value="ECO:0007669"/>
    <property type="project" value="UniProtKB-UniRule"/>
</dbReference>
<evidence type="ECO:0000256" key="3">
    <source>
        <dbReference type="ARBA" id="ARBA00015810"/>
    </source>
</evidence>
<evidence type="ECO:0000259" key="13">
    <source>
        <dbReference type="PROSITE" id="PS51900"/>
    </source>
</evidence>
<dbReference type="GO" id="GO:0007059">
    <property type="term" value="P:chromosome segregation"/>
    <property type="evidence" value="ECO:0007669"/>
    <property type="project" value="UniProtKB-UniRule"/>
</dbReference>
<keyword evidence="4 11" id="KW-0963">Cytoplasm</keyword>
<keyword evidence="5 11" id="KW-0132">Cell division</keyword>
<feature type="active site" description="O-(3'-phospho-DNA)-tyrosine intermediate" evidence="11">
    <location>
        <position position="277"/>
    </location>
</feature>
<organism evidence="14 15">
    <name type="scientific">Cycloclasticus pugetii</name>
    <dbReference type="NCBI Taxonomy" id="34068"/>
    <lineage>
        <taxon>Bacteria</taxon>
        <taxon>Pseudomonadati</taxon>
        <taxon>Pseudomonadota</taxon>
        <taxon>Gammaproteobacteria</taxon>
        <taxon>Thiotrichales</taxon>
        <taxon>Piscirickettsiaceae</taxon>
        <taxon>Cycloclasticus</taxon>
    </lineage>
</organism>
<dbReference type="InterPro" id="IPR011010">
    <property type="entry name" value="DNA_brk_join_enz"/>
</dbReference>
<name>A0AB33Z415_9GAMM</name>
<dbReference type="InterPro" id="IPR002104">
    <property type="entry name" value="Integrase_catalytic"/>
</dbReference>
<dbReference type="Gene3D" id="1.10.443.10">
    <property type="entry name" value="Intergrase catalytic core"/>
    <property type="match status" value="1"/>
</dbReference>
<dbReference type="Gene3D" id="1.10.150.130">
    <property type="match status" value="1"/>
</dbReference>
<dbReference type="NCBIfam" id="TIGR02225">
    <property type="entry name" value="recomb_XerD"/>
    <property type="match status" value="1"/>
</dbReference>
<evidence type="ECO:0000256" key="2">
    <source>
        <dbReference type="ARBA" id="ARBA00010450"/>
    </source>
</evidence>
<feature type="active site" evidence="11">
    <location>
        <position position="245"/>
    </location>
</feature>
<dbReference type="SUPFAM" id="SSF56349">
    <property type="entry name" value="DNA breaking-rejoining enzymes"/>
    <property type="match status" value="1"/>
</dbReference>
<reference evidence="14 15" key="1">
    <citation type="journal article" date="2013" name="Genome Announc.">
        <title>Genome Sequence of the Pyrene- and Fluoranthene-Degrading Bacterium Cycloclasticus sp. Strain PY97M.</title>
        <authorList>
            <person name="Cui Z."/>
            <person name="Xu G."/>
            <person name="Li Q."/>
            <person name="Gao W."/>
            <person name="Zheng L."/>
        </authorList>
    </citation>
    <scope>NUCLEOTIDE SEQUENCE [LARGE SCALE GENOMIC DNA]</scope>
    <source>
        <strain evidence="14 15">PY97M</strain>
    </source>
</reference>
<dbReference type="PANTHER" id="PTHR30349:SF90">
    <property type="entry name" value="TYROSINE RECOMBINASE XERD"/>
    <property type="match status" value="1"/>
</dbReference>